<reference evidence="1 2" key="1">
    <citation type="submission" date="2024-04" db="EMBL/GenBank/DDBJ databases">
        <title>Okeanomitos corallinicola gen. &amp; sp. nov. (Nostocales, Cyanobacteria), a new toxic marine heterocyst-forming cyanobacterium from a coral reef.</title>
        <authorList>
            <person name="Li H."/>
            <person name="Li R."/>
            <person name="Kang J."/>
            <person name="Hii K.S."/>
            <person name="Mohamed H.F."/>
            <person name="Xu X."/>
            <person name="Luo Z."/>
        </authorList>
    </citation>
    <scope>NUCLEOTIDE SEQUENCE [LARGE SCALE GENOMIC DNA]</scope>
    <source>
        <strain evidence="1 2">TIOX110</strain>
    </source>
</reference>
<evidence type="ECO:0000313" key="1">
    <source>
        <dbReference type="EMBL" id="WZB89664.1"/>
    </source>
</evidence>
<proteinExistence type="predicted"/>
<evidence type="ECO:0000313" key="2">
    <source>
        <dbReference type="Proteomes" id="UP001483337"/>
    </source>
</evidence>
<keyword evidence="2" id="KW-1185">Reference proteome</keyword>
<dbReference type="EMBL" id="CP150886">
    <property type="protein sequence ID" value="WZB89664.1"/>
    <property type="molecule type" value="Genomic_DNA"/>
</dbReference>
<name>A0ABZ2UXJ8_9CYAN</name>
<gene>
    <name evidence="1" type="ORF">WJM97_08230</name>
</gene>
<sequence>MSLFTKLLYLNLNSVNKPLENFFTEIVVCFFQHNQTILINWLKYHSIINDETYSEIEISPQKKYARLPNQNEDSIIDIQVKLSNEIYTDVIFIESKIGAKDGNNNLKKYAEILSDLPNFRHRILIYITRDYDPKEEIKTFASKSPQVSFYELRWHEFYDFLNNHEEDSLKQEILKFMEDNQMFQRKIFSEIDILSMLFDRIFDKNKNIIDMTLNDEIKDEFVKNFGYGNLEKPMFSKWKNDGLFTITKQFTDWKFRYFLGYFDYTSEDSTEYPNIKYLKLGVSIGVSAKYATYKHCVDSMDKVINDKPDKWIKREFDNNRWITIDSTIEIQKLLSGENHLSNIRKYFLASINELKEVHDQYFDWNSLTTEITTQEATKESES</sequence>
<dbReference type="RefSeq" id="WP_353932562.1">
    <property type="nucleotide sequence ID" value="NZ_CP150886.1"/>
</dbReference>
<protein>
    <submittedName>
        <fullName evidence="1">PD-(D/E)XK nuclease family protein</fullName>
    </submittedName>
</protein>
<organism evidence="1 2">
    <name type="scientific">Okeanomitos corallinicola TIOX110</name>
    <dbReference type="NCBI Taxonomy" id="3133117"/>
    <lineage>
        <taxon>Bacteria</taxon>
        <taxon>Bacillati</taxon>
        <taxon>Cyanobacteriota</taxon>
        <taxon>Cyanophyceae</taxon>
        <taxon>Nostocales</taxon>
        <taxon>Aphanizomenonaceae</taxon>
        <taxon>Okeanomitos</taxon>
    </lineage>
</organism>
<accession>A0ABZ2UXJ8</accession>
<dbReference type="Proteomes" id="UP001483337">
    <property type="component" value="Chromosome"/>
</dbReference>